<proteinExistence type="predicted"/>
<feature type="transmembrane region" description="Helical" evidence="1">
    <location>
        <begin position="68"/>
        <end position="86"/>
    </location>
</feature>
<gene>
    <name evidence="3" type="ORF">RM573_14125</name>
</gene>
<accession>A0ABU3A6Z0</accession>
<evidence type="ECO:0000259" key="2">
    <source>
        <dbReference type="Pfam" id="PF19762"/>
    </source>
</evidence>
<comment type="caution">
    <text evidence="3">The sequence shown here is derived from an EMBL/GenBank/DDBJ whole genome shotgun (WGS) entry which is preliminary data.</text>
</comment>
<dbReference type="InterPro" id="IPR046216">
    <property type="entry name" value="DUF6249"/>
</dbReference>
<feature type="domain" description="DUF6249" evidence="2">
    <location>
        <begin position="11"/>
        <end position="113"/>
    </location>
</feature>
<feature type="transmembrane region" description="Helical" evidence="1">
    <location>
        <begin position="92"/>
        <end position="109"/>
    </location>
</feature>
<name>A0ABU3A6Z0_9GAMM</name>
<evidence type="ECO:0000256" key="1">
    <source>
        <dbReference type="SAM" id="Phobius"/>
    </source>
</evidence>
<keyword evidence="4" id="KW-1185">Reference proteome</keyword>
<sequence length="116" mass="12788">MSDLWIPISGAICLTIMVIVNVIVGSKNKKEVQQTIRQLLDKEVNITPEILEKLGTFKSQKIIDLRRGLALISIGVACVFSGVVVYEARLGLAIGLFPFLLGVAFLLCWKMNQDAE</sequence>
<keyword evidence="1" id="KW-0472">Membrane</keyword>
<evidence type="ECO:0000313" key="3">
    <source>
        <dbReference type="EMBL" id="MDT0604741.1"/>
    </source>
</evidence>
<organism evidence="3 4">
    <name type="scientific">Thalassotalea castellviae</name>
    <dbReference type="NCBI Taxonomy" id="3075612"/>
    <lineage>
        <taxon>Bacteria</taxon>
        <taxon>Pseudomonadati</taxon>
        <taxon>Pseudomonadota</taxon>
        <taxon>Gammaproteobacteria</taxon>
        <taxon>Alteromonadales</taxon>
        <taxon>Colwelliaceae</taxon>
        <taxon>Thalassotalea</taxon>
    </lineage>
</organism>
<keyword evidence="1" id="KW-1133">Transmembrane helix</keyword>
<dbReference type="Proteomes" id="UP001266357">
    <property type="component" value="Unassembled WGS sequence"/>
</dbReference>
<dbReference type="Pfam" id="PF19762">
    <property type="entry name" value="DUF6249"/>
    <property type="match status" value="1"/>
</dbReference>
<keyword evidence="1" id="KW-0812">Transmembrane</keyword>
<dbReference type="RefSeq" id="WP_311583386.1">
    <property type="nucleotide sequence ID" value="NZ_JAVRIF010000008.1"/>
</dbReference>
<dbReference type="EMBL" id="JAVRIF010000008">
    <property type="protein sequence ID" value="MDT0604741.1"/>
    <property type="molecule type" value="Genomic_DNA"/>
</dbReference>
<reference evidence="3 4" key="1">
    <citation type="submission" date="2023-09" db="EMBL/GenBank/DDBJ databases">
        <authorList>
            <person name="Rey-Velasco X."/>
        </authorList>
    </citation>
    <scope>NUCLEOTIDE SEQUENCE [LARGE SCALE GENOMIC DNA]</scope>
    <source>
        <strain evidence="3 4">W431</strain>
    </source>
</reference>
<feature type="transmembrane region" description="Helical" evidence="1">
    <location>
        <begin position="6"/>
        <end position="24"/>
    </location>
</feature>
<protein>
    <submittedName>
        <fullName evidence="3">DUF6249 domain-containing protein</fullName>
    </submittedName>
</protein>
<evidence type="ECO:0000313" key="4">
    <source>
        <dbReference type="Proteomes" id="UP001266357"/>
    </source>
</evidence>